<gene>
    <name evidence="1" type="ORF">GM535_13305</name>
</gene>
<reference evidence="1" key="1">
    <citation type="submission" date="2019-11" db="EMBL/GenBank/DDBJ databases">
        <title>Growth characteristics of pneumococcus vary with the chemical composition of the capsule and with environmental conditions.</title>
        <authorList>
            <person name="Tothpal A."/>
            <person name="Desobry K."/>
            <person name="Joshi S."/>
            <person name="Wyllie A.L."/>
            <person name="Weinberger D.M."/>
        </authorList>
    </citation>
    <scope>NUCLEOTIDE SEQUENCE</scope>
    <source>
        <strain evidence="1">Pnumococcus10A</strain>
    </source>
</reference>
<dbReference type="Proteomes" id="UP000729182">
    <property type="component" value="Unassembled WGS sequence"/>
</dbReference>
<dbReference type="EMBL" id="WNHN01000617">
    <property type="protein sequence ID" value="MTV78190.1"/>
    <property type="molecule type" value="Genomic_DNA"/>
</dbReference>
<dbReference type="InterPro" id="IPR010767">
    <property type="entry name" value="Phage_CGC-2007_Cje0229"/>
</dbReference>
<organism evidence="1 2">
    <name type="scientific">Streptococcus pneumoniae</name>
    <dbReference type="NCBI Taxonomy" id="1313"/>
    <lineage>
        <taxon>Bacteria</taxon>
        <taxon>Bacillati</taxon>
        <taxon>Bacillota</taxon>
        <taxon>Bacilli</taxon>
        <taxon>Lactobacillales</taxon>
        <taxon>Streptococcaceae</taxon>
        <taxon>Streptococcus</taxon>
    </lineage>
</organism>
<proteinExistence type="predicted"/>
<feature type="non-terminal residue" evidence="1">
    <location>
        <position position="1"/>
    </location>
</feature>
<evidence type="ECO:0000313" key="1">
    <source>
        <dbReference type="EMBL" id="MTV78190.1"/>
    </source>
</evidence>
<sequence length="76" mass="8998">PFGQSKRAACVHDYLYQHGAYQLDRGDWVEVTRKQADEVYLELALLKGLPQWRALMRYRVLRLVGWRAWNAHRAAE</sequence>
<protein>
    <submittedName>
        <fullName evidence="1">DUF1353 domain-containing protein</fullName>
    </submittedName>
</protein>
<dbReference type="AlphaFoldDB" id="A0AAW9W8F8"/>
<dbReference type="Pfam" id="PF07087">
    <property type="entry name" value="DUF1353"/>
    <property type="match status" value="1"/>
</dbReference>
<name>A0AAW9W8F8_STREE</name>
<comment type="caution">
    <text evidence="1">The sequence shown here is derived from an EMBL/GenBank/DDBJ whole genome shotgun (WGS) entry which is preliminary data.</text>
</comment>
<accession>A0AAW9W8F8</accession>
<evidence type="ECO:0000313" key="2">
    <source>
        <dbReference type="Proteomes" id="UP000729182"/>
    </source>
</evidence>
<dbReference type="RefSeq" id="WP_155459067.1">
    <property type="nucleotide sequence ID" value="NZ_WNHN01000617.1"/>
</dbReference>